<evidence type="ECO:0000256" key="7">
    <source>
        <dbReference type="ARBA" id="ARBA00022692"/>
    </source>
</evidence>
<keyword evidence="12" id="KW-0902">Two-component regulatory system</keyword>
<proteinExistence type="predicted"/>
<keyword evidence="17" id="KW-1185">Reference proteome</keyword>
<dbReference type="Pfam" id="PF00672">
    <property type="entry name" value="HAMP"/>
    <property type="match status" value="1"/>
</dbReference>
<keyword evidence="9 16" id="KW-0418">Kinase</keyword>
<evidence type="ECO:0000256" key="8">
    <source>
        <dbReference type="ARBA" id="ARBA00022741"/>
    </source>
</evidence>
<protein>
    <recommendedName>
        <fullName evidence="3">histidine kinase</fullName>
        <ecNumber evidence="3">2.7.13.3</ecNumber>
    </recommendedName>
</protein>
<dbReference type="InterPro" id="IPR003661">
    <property type="entry name" value="HisK_dim/P_dom"/>
</dbReference>
<dbReference type="PROSITE" id="PS50885">
    <property type="entry name" value="HAMP"/>
    <property type="match status" value="1"/>
</dbReference>
<dbReference type="PROSITE" id="PS50109">
    <property type="entry name" value="HIS_KIN"/>
    <property type="match status" value="1"/>
</dbReference>
<dbReference type="EC" id="2.7.13.3" evidence="3"/>
<evidence type="ECO:0000256" key="2">
    <source>
        <dbReference type="ARBA" id="ARBA00004651"/>
    </source>
</evidence>
<feature type="domain" description="HAMP" evidence="15">
    <location>
        <begin position="166"/>
        <end position="218"/>
    </location>
</feature>
<dbReference type="SMART" id="SM00387">
    <property type="entry name" value="HATPase_c"/>
    <property type="match status" value="1"/>
</dbReference>
<organism evidence="16 17">
    <name type="scientific">Microlunatus ginsengisoli</name>
    <dbReference type="NCBI Taxonomy" id="363863"/>
    <lineage>
        <taxon>Bacteria</taxon>
        <taxon>Bacillati</taxon>
        <taxon>Actinomycetota</taxon>
        <taxon>Actinomycetes</taxon>
        <taxon>Propionibacteriales</taxon>
        <taxon>Propionibacteriaceae</taxon>
        <taxon>Microlunatus</taxon>
    </lineage>
</organism>
<dbReference type="SUPFAM" id="SSF158472">
    <property type="entry name" value="HAMP domain-like"/>
    <property type="match status" value="1"/>
</dbReference>
<evidence type="ECO:0000256" key="13">
    <source>
        <dbReference type="SAM" id="Phobius"/>
    </source>
</evidence>
<dbReference type="Gene3D" id="3.30.565.10">
    <property type="entry name" value="Histidine kinase-like ATPase, C-terminal domain"/>
    <property type="match status" value="1"/>
</dbReference>
<evidence type="ECO:0000259" key="14">
    <source>
        <dbReference type="PROSITE" id="PS50109"/>
    </source>
</evidence>
<evidence type="ECO:0000313" key="17">
    <source>
        <dbReference type="Proteomes" id="UP001501490"/>
    </source>
</evidence>
<keyword evidence="7 13" id="KW-0812">Transmembrane</keyword>
<dbReference type="PANTHER" id="PTHR44936:SF9">
    <property type="entry name" value="SENSOR PROTEIN CREC"/>
    <property type="match status" value="1"/>
</dbReference>
<dbReference type="SMART" id="SM00388">
    <property type="entry name" value="HisKA"/>
    <property type="match status" value="1"/>
</dbReference>
<dbReference type="EMBL" id="BAABAB010000035">
    <property type="protein sequence ID" value="GAA3634288.1"/>
    <property type="molecule type" value="Genomic_DNA"/>
</dbReference>
<comment type="subcellular location">
    <subcellularLocation>
        <location evidence="2">Cell membrane</location>
        <topology evidence="2">Multi-pass membrane protein</topology>
    </subcellularLocation>
</comment>
<dbReference type="Proteomes" id="UP001501490">
    <property type="component" value="Unassembled WGS sequence"/>
</dbReference>
<keyword evidence="4" id="KW-1003">Cell membrane</keyword>
<evidence type="ECO:0000313" key="16">
    <source>
        <dbReference type="EMBL" id="GAA3634288.1"/>
    </source>
</evidence>
<evidence type="ECO:0000256" key="3">
    <source>
        <dbReference type="ARBA" id="ARBA00012438"/>
    </source>
</evidence>
<dbReference type="InterPro" id="IPR036890">
    <property type="entry name" value="HATPase_C_sf"/>
</dbReference>
<reference evidence="17" key="1">
    <citation type="journal article" date="2019" name="Int. J. Syst. Evol. Microbiol.">
        <title>The Global Catalogue of Microorganisms (GCM) 10K type strain sequencing project: providing services to taxonomists for standard genome sequencing and annotation.</title>
        <authorList>
            <consortium name="The Broad Institute Genomics Platform"/>
            <consortium name="The Broad Institute Genome Sequencing Center for Infectious Disease"/>
            <person name="Wu L."/>
            <person name="Ma J."/>
        </authorList>
    </citation>
    <scope>NUCLEOTIDE SEQUENCE [LARGE SCALE GENOMIC DNA]</scope>
    <source>
        <strain evidence="17">JCM 16929</strain>
    </source>
</reference>
<dbReference type="SUPFAM" id="SSF55874">
    <property type="entry name" value="ATPase domain of HSP90 chaperone/DNA topoisomerase II/histidine kinase"/>
    <property type="match status" value="1"/>
</dbReference>
<evidence type="ECO:0000256" key="10">
    <source>
        <dbReference type="ARBA" id="ARBA00022840"/>
    </source>
</evidence>
<evidence type="ECO:0000259" key="15">
    <source>
        <dbReference type="PROSITE" id="PS50885"/>
    </source>
</evidence>
<dbReference type="PANTHER" id="PTHR44936">
    <property type="entry name" value="SENSOR PROTEIN CREC"/>
    <property type="match status" value="1"/>
</dbReference>
<keyword evidence="8" id="KW-0547">Nucleotide-binding</keyword>
<evidence type="ECO:0000256" key="6">
    <source>
        <dbReference type="ARBA" id="ARBA00022679"/>
    </source>
</evidence>
<dbReference type="GO" id="GO:0016301">
    <property type="term" value="F:kinase activity"/>
    <property type="evidence" value="ECO:0007669"/>
    <property type="project" value="UniProtKB-KW"/>
</dbReference>
<dbReference type="RefSeq" id="WP_344808095.1">
    <property type="nucleotide sequence ID" value="NZ_BAABAB010000035.1"/>
</dbReference>
<evidence type="ECO:0000256" key="4">
    <source>
        <dbReference type="ARBA" id="ARBA00022475"/>
    </source>
</evidence>
<keyword evidence="13" id="KW-0472">Membrane</keyword>
<sequence length="478" mass="50310">MRRRIVRLAVVAVAVGLVLFAVPLAVAVRVAVIAGEKRSLERIALQAAVRVGPTFGSGDPVELPPTDGRRVGIYDPRLRLRTGSGPAGGDVVVQAALSGRVVEGQVGDELVIAVPVSSAEIITGVVRAAQPAARVRSEVIGTWLVLAMLAGLACGAAGMTAQRQARRLSRPLEELARTSSRIAAGDLGCRADGGDVPEISRVAAAYNAMVDELGDMIDRAQRFSAHASHQLRTPLTGLQLGLEEARHAASVDTRVDLRPALDEAADRAAALRRIVEDVLDLTNRPPVSWAENPIPALDALDRAEKRWHGALAADGRRLIVWADPDTGPTLVPRVPTEQILDVLLDNAHRHGHGTVRAGARDLGEILAFDVSDEGQLAEPALSCGDGSTRAQVGGIGLGFARSLAEACGGRLIVTDTDPTTFSVMLPAAAAQTSSRRDDHTLPIKRGAGTLSTWTPRVVPDCDAGYGRRLHTTESASSE</sequence>
<dbReference type="Gene3D" id="6.10.340.10">
    <property type="match status" value="1"/>
</dbReference>
<keyword evidence="11 13" id="KW-1133">Transmembrane helix</keyword>
<dbReference type="CDD" id="cd00082">
    <property type="entry name" value="HisKA"/>
    <property type="match status" value="1"/>
</dbReference>
<keyword evidence="5" id="KW-0597">Phosphoprotein</keyword>
<dbReference type="CDD" id="cd06225">
    <property type="entry name" value="HAMP"/>
    <property type="match status" value="1"/>
</dbReference>
<dbReference type="Pfam" id="PF00512">
    <property type="entry name" value="HisKA"/>
    <property type="match status" value="1"/>
</dbReference>
<feature type="transmembrane region" description="Helical" evidence="13">
    <location>
        <begin position="140"/>
        <end position="161"/>
    </location>
</feature>
<dbReference type="InterPro" id="IPR003594">
    <property type="entry name" value="HATPase_dom"/>
</dbReference>
<comment type="caution">
    <text evidence="16">The sequence shown here is derived from an EMBL/GenBank/DDBJ whole genome shotgun (WGS) entry which is preliminary data.</text>
</comment>
<evidence type="ECO:0000256" key="9">
    <source>
        <dbReference type="ARBA" id="ARBA00022777"/>
    </source>
</evidence>
<evidence type="ECO:0000256" key="5">
    <source>
        <dbReference type="ARBA" id="ARBA00022553"/>
    </source>
</evidence>
<name>A0ABP7AKR9_9ACTN</name>
<dbReference type="SMART" id="SM00304">
    <property type="entry name" value="HAMP"/>
    <property type="match status" value="1"/>
</dbReference>
<keyword evidence="6" id="KW-0808">Transferase</keyword>
<dbReference type="Gene3D" id="1.10.287.130">
    <property type="match status" value="1"/>
</dbReference>
<dbReference type="InterPro" id="IPR003660">
    <property type="entry name" value="HAMP_dom"/>
</dbReference>
<feature type="domain" description="Histidine kinase" evidence="14">
    <location>
        <begin position="226"/>
        <end position="429"/>
    </location>
</feature>
<keyword evidence="10" id="KW-0067">ATP-binding</keyword>
<dbReference type="SUPFAM" id="SSF47384">
    <property type="entry name" value="Homodimeric domain of signal transducing histidine kinase"/>
    <property type="match status" value="1"/>
</dbReference>
<evidence type="ECO:0000256" key="12">
    <source>
        <dbReference type="ARBA" id="ARBA00023012"/>
    </source>
</evidence>
<dbReference type="InterPro" id="IPR036097">
    <property type="entry name" value="HisK_dim/P_sf"/>
</dbReference>
<evidence type="ECO:0000256" key="1">
    <source>
        <dbReference type="ARBA" id="ARBA00000085"/>
    </source>
</evidence>
<evidence type="ECO:0000256" key="11">
    <source>
        <dbReference type="ARBA" id="ARBA00022989"/>
    </source>
</evidence>
<dbReference type="InterPro" id="IPR005467">
    <property type="entry name" value="His_kinase_dom"/>
</dbReference>
<gene>
    <name evidence="16" type="ORF">GCM10022236_41050</name>
</gene>
<dbReference type="InterPro" id="IPR050980">
    <property type="entry name" value="2C_sensor_his_kinase"/>
</dbReference>
<accession>A0ABP7AKR9</accession>
<comment type="catalytic activity">
    <reaction evidence="1">
        <text>ATP + protein L-histidine = ADP + protein N-phospho-L-histidine.</text>
        <dbReference type="EC" id="2.7.13.3"/>
    </reaction>
</comment>